<dbReference type="CDD" id="cd02440">
    <property type="entry name" value="AdoMet_MTases"/>
    <property type="match status" value="1"/>
</dbReference>
<protein>
    <submittedName>
        <fullName evidence="2">Class I SAM-dependent methyltransferase</fullName>
    </submittedName>
</protein>
<proteinExistence type="predicted"/>
<keyword evidence="2" id="KW-0808">Transferase</keyword>
<dbReference type="GO" id="GO:0008168">
    <property type="term" value="F:methyltransferase activity"/>
    <property type="evidence" value="ECO:0007669"/>
    <property type="project" value="UniProtKB-KW"/>
</dbReference>
<dbReference type="RefSeq" id="WP_053046497.1">
    <property type="nucleotide sequence ID" value="NZ_CP059734.1"/>
</dbReference>
<keyword evidence="2" id="KW-0489">Methyltransferase</keyword>
<evidence type="ECO:0000313" key="2">
    <source>
        <dbReference type="EMBL" id="WDE09257.1"/>
    </source>
</evidence>
<name>A0AAE9ZGH5_9GAMM</name>
<dbReference type="InterPro" id="IPR029063">
    <property type="entry name" value="SAM-dependent_MTases_sf"/>
</dbReference>
<evidence type="ECO:0000313" key="3">
    <source>
        <dbReference type="Proteomes" id="UP000032352"/>
    </source>
</evidence>
<dbReference type="Proteomes" id="UP000032352">
    <property type="component" value="Chromosome pTvir"/>
</dbReference>
<keyword evidence="3" id="KW-1185">Reference proteome</keyword>
<dbReference type="AlphaFoldDB" id="A0AAE9ZGH5"/>
<dbReference type="EMBL" id="CP059734">
    <property type="protein sequence ID" value="WDE09257.1"/>
    <property type="molecule type" value="Genomic_DNA"/>
</dbReference>
<evidence type="ECO:0000259" key="1">
    <source>
        <dbReference type="Pfam" id="PF13847"/>
    </source>
</evidence>
<gene>
    <name evidence="2" type="ORF">SG34_031325</name>
</gene>
<dbReference type="Gene3D" id="3.40.50.150">
    <property type="entry name" value="Vaccinia Virus protein VP39"/>
    <property type="match status" value="1"/>
</dbReference>
<dbReference type="SUPFAM" id="SSF53335">
    <property type="entry name" value="S-adenosyl-L-methionine-dependent methyltransferases"/>
    <property type="match status" value="1"/>
</dbReference>
<reference evidence="2 3" key="1">
    <citation type="journal article" date="2015" name="Genome Announc.">
        <title>Draft Genome Sequences of Marine Isolates of Thalassomonas viridans and Thalassomonas actiniarum.</title>
        <authorList>
            <person name="Olonade I."/>
            <person name="van Zyl L.J."/>
            <person name="Trindade M."/>
        </authorList>
    </citation>
    <scope>NUCLEOTIDE SEQUENCE [LARGE SCALE GENOMIC DNA]</scope>
    <source>
        <strain evidence="2 3">XOM25</strain>
    </source>
</reference>
<organism evidence="2 3">
    <name type="scientific">Thalassomonas viridans</name>
    <dbReference type="NCBI Taxonomy" id="137584"/>
    <lineage>
        <taxon>Bacteria</taxon>
        <taxon>Pseudomonadati</taxon>
        <taxon>Pseudomonadota</taxon>
        <taxon>Gammaproteobacteria</taxon>
        <taxon>Alteromonadales</taxon>
        <taxon>Colwelliaceae</taxon>
        <taxon>Thalassomonas</taxon>
    </lineage>
</organism>
<feature type="domain" description="Methyltransferase" evidence="1">
    <location>
        <begin position="45"/>
        <end position="143"/>
    </location>
</feature>
<dbReference type="InterPro" id="IPR025714">
    <property type="entry name" value="Methyltranfer_dom"/>
</dbReference>
<dbReference type="Pfam" id="PF13847">
    <property type="entry name" value="Methyltransf_31"/>
    <property type="match status" value="1"/>
</dbReference>
<reference evidence="2 3" key="2">
    <citation type="journal article" date="2022" name="Mar. Drugs">
        <title>Bioassay-Guided Fractionation Leads to the Detection of Cholic Acid Generated by the Rare Thalassomonas sp.</title>
        <authorList>
            <person name="Pheiffer F."/>
            <person name="Schneider Y.K."/>
            <person name="Hansen E.H."/>
            <person name="Andersen J.H."/>
            <person name="Isaksson J."/>
            <person name="Busche T."/>
            <person name="R C."/>
            <person name="Kalinowski J."/>
            <person name="Zyl L.V."/>
            <person name="Trindade M."/>
        </authorList>
    </citation>
    <scope>NUCLEOTIDE SEQUENCE [LARGE SCALE GENOMIC DNA]</scope>
    <source>
        <strain evidence="2 3">XOM25</strain>
    </source>
</reference>
<dbReference type="KEGG" id="tvd:SG34_031325"/>
<sequence>MKDGNSTLIDFNGTPYMGSSKVLAHANRLNWRANVLLGQNKQYFKGKRVLDLASHDGRFSYAALQTGAEYVKGVEGRPESVDKANENMRSLGIPAEKYDFEAGDLVEYLAGVQPGEFDVILCFGVFSHLIYQFEVIKEIKRINPDLFILDTWIIRESFYTNMRTKILNYIINYSIDKVQLGNKGKSRWQYFKGLLGSVKQPSGNIVLLYEDPQAPGSTIDPTGLMAWTTNSALKIMFDYYGFSSEEVNWKDQGITDWRQLGDYKKNKRASWLLTSPGK</sequence>
<dbReference type="GO" id="GO:0032259">
    <property type="term" value="P:methylation"/>
    <property type="evidence" value="ECO:0007669"/>
    <property type="project" value="UniProtKB-KW"/>
</dbReference>
<accession>A0AAE9ZGH5</accession>